<proteinExistence type="predicted"/>
<dbReference type="AlphaFoldDB" id="A0A5J4VWJ8"/>
<dbReference type="InterPro" id="IPR035979">
    <property type="entry name" value="RBD_domain_sf"/>
</dbReference>
<evidence type="ECO:0000313" key="1">
    <source>
        <dbReference type="EMBL" id="KAA6386918.1"/>
    </source>
</evidence>
<dbReference type="SUPFAM" id="SSF48371">
    <property type="entry name" value="ARM repeat"/>
    <property type="match status" value="1"/>
</dbReference>
<evidence type="ECO:0000313" key="2">
    <source>
        <dbReference type="Proteomes" id="UP000324800"/>
    </source>
</evidence>
<comment type="caution">
    <text evidence="1">The sequence shown here is derived from an EMBL/GenBank/DDBJ whole genome shotgun (WGS) entry which is preliminary data.</text>
</comment>
<dbReference type="InterPro" id="IPR011989">
    <property type="entry name" value="ARM-like"/>
</dbReference>
<reference evidence="1 2" key="1">
    <citation type="submission" date="2019-03" db="EMBL/GenBank/DDBJ databases">
        <title>Single cell metagenomics reveals metabolic interactions within the superorganism composed of flagellate Streblomastix strix and complex community of Bacteroidetes bacteria on its surface.</title>
        <authorList>
            <person name="Treitli S.C."/>
            <person name="Kolisko M."/>
            <person name="Husnik F."/>
            <person name="Keeling P."/>
            <person name="Hampl V."/>
        </authorList>
    </citation>
    <scope>NUCLEOTIDE SEQUENCE [LARGE SCALE GENOMIC DNA]</scope>
    <source>
        <strain evidence="1">ST1C</strain>
    </source>
</reference>
<dbReference type="Proteomes" id="UP000324800">
    <property type="component" value="Unassembled WGS sequence"/>
</dbReference>
<sequence>MAQRPRFDCPTVGSNSENRSTFFALFNVFGDNIAVLSQIPCDSEENQLIQFFNKFGEIQNLWLEEPNGKEDRQALIILQSSKSFENMVNGIENDFPESIVERLNVFCGLALEEQNTEEIASDKFIEKLVEFTNSQNNDIKSYALELLLILAENSESEMKIIVILICVQSNLQ</sequence>
<dbReference type="InterPro" id="IPR016024">
    <property type="entry name" value="ARM-type_fold"/>
</dbReference>
<gene>
    <name evidence="1" type="ORF">EZS28_017557</name>
</gene>
<dbReference type="EMBL" id="SNRW01004592">
    <property type="protein sequence ID" value="KAA6386918.1"/>
    <property type="molecule type" value="Genomic_DNA"/>
</dbReference>
<dbReference type="SUPFAM" id="SSF54928">
    <property type="entry name" value="RNA-binding domain, RBD"/>
    <property type="match status" value="1"/>
</dbReference>
<protein>
    <submittedName>
        <fullName evidence="1">Uncharacterized protein</fullName>
    </submittedName>
</protein>
<dbReference type="Gene3D" id="1.25.10.10">
    <property type="entry name" value="Leucine-rich Repeat Variant"/>
    <property type="match status" value="1"/>
</dbReference>
<organism evidence="1 2">
    <name type="scientific">Streblomastix strix</name>
    <dbReference type="NCBI Taxonomy" id="222440"/>
    <lineage>
        <taxon>Eukaryota</taxon>
        <taxon>Metamonada</taxon>
        <taxon>Preaxostyla</taxon>
        <taxon>Oxymonadida</taxon>
        <taxon>Streblomastigidae</taxon>
        <taxon>Streblomastix</taxon>
    </lineage>
</organism>
<name>A0A5J4VWJ8_9EUKA</name>
<dbReference type="GO" id="GO:0003676">
    <property type="term" value="F:nucleic acid binding"/>
    <property type="evidence" value="ECO:0007669"/>
    <property type="project" value="InterPro"/>
</dbReference>
<accession>A0A5J4VWJ8</accession>